<evidence type="ECO:0000256" key="2">
    <source>
        <dbReference type="ARBA" id="ARBA00022737"/>
    </source>
</evidence>
<keyword evidence="5" id="KW-0808">Transferase</keyword>
<organism evidence="5 6">
    <name type="scientific">Seminavis robusta</name>
    <dbReference type="NCBI Taxonomy" id="568900"/>
    <lineage>
        <taxon>Eukaryota</taxon>
        <taxon>Sar</taxon>
        <taxon>Stramenopiles</taxon>
        <taxon>Ochrophyta</taxon>
        <taxon>Bacillariophyta</taxon>
        <taxon>Bacillariophyceae</taxon>
        <taxon>Bacillariophycidae</taxon>
        <taxon>Naviculales</taxon>
        <taxon>Naviculaceae</taxon>
        <taxon>Seminavis</taxon>
    </lineage>
</organism>
<keyword evidence="4" id="KW-0812">Transmembrane</keyword>
<dbReference type="SUPFAM" id="SSF52058">
    <property type="entry name" value="L domain-like"/>
    <property type="match status" value="2"/>
</dbReference>
<evidence type="ECO:0000313" key="6">
    <source>
        <dbReference type="Proteomes" id="UP001153069"/>
    </source>
</evidence>
<feature type="transmembrane region" description="Helical" evidence="4">
    <location>
        <begin position="58"/>
        <end position="78"/>
    </location>
</feature>
<dbReference type="Pfam" id="PF00560">
    <property type="entry name" value="LRR_1"/>
    <property type="match status" value="1"/>
</dbReference>
<dbReference type="InterPro" id="IPR003591">
    <property type="entry name" value="Leu-rich_rpt_typical-subtyp"/>
</dbReference>
<dbReference type="InterPro" id="IPR032675">
    <property type="entry name" value="LRR_dom_sf"/>
</dbReference>
<comment type="caution">
    <text evidence="5">The sequence shown here is derived from an EMBL/GenBank/DDBJ whole genome shotgun (WGS) entry which is preliminary data.</text>
</comment>
<keyword evidence="1" id="KW-0433">Leucine-rich repeat</keyword>
<feature type="compositionally biased region" description="Acidic residues" evidence="3">
    <location>
        <begin position="20"/>
        <end position="32"/>
    </location>
</feature>
<proteinExistence type="predicted"/>
<dbReference type="InterPro" id="IPR001611">
    <property type="entry name" value="Leu-rich_rpt"/>
</dbReference>
<dbReference type="Proteomes" id="UP001153069">
    <property type="component" value="Unassembled WGS sequence"/>
</dbReference>
<dbReference type="PANTHER" id="PTHR48065:SF75">
    <property type="entry name" value="LEUCINE-RICH REPEAT-CONTAINING N-TERMINAL PLANT-TYPE DOMAIN-CONTAINING PROTEIN"/>
    <property type="match status" value="1"/>
</dbReference>
<feature type="region of interest" description="Disordered" evidence="3">
    <location>
        <begin position="347"/>
        <end position="366"/>
    </location>
</feature>
<evidence type="ECO:0000256" key="3">
    <source>
        <dbReference type="SAM" id="MobiDB-lite"/>
    </source>
</evidence>
<sequence length="449" mass="48164">MGGSSASDIEPFNIEKYKDDEDEEGYGEEYGEDVPLPPVDNSFRKRIRKHKITPQETMFLIGAGVAVVIVLFFAVSIGTEHLAAKDTVELFGTSYSIASTTALNRVSSGLTGTIPTLIGLLTAVTSISIGGNEFSGTIPTEVGLLSNLVSLKIQRNQFTGKLPSDVGLLTRLTDLVLNDNQIEYLPSEIGKMMALNRLYLNNNEISGNIPSEAGLLKSLINLYLQENHFREAVPTELGQLTVLNGLIMHSTKISGHVPSELGLVTTMSKLLLYDTLLSGPLPSEIGLLTGLNDMSLQDTQITGSVPDSLCANAHLSWIMVDCPPGPFAMECTCDKCKCGAPSKELPPAEAVKPASPAESESPQTAPQTVELFDVSTVSLGENKFTGTVPSQIAQWTKLTNLQLYSNWLSGSVPSSLCAVKELGNIRVDCPPDPYVVNCPCYGVCRCGHP</sequence>
<feature type="region of interest" description="Disordered" evidence="3">
    <location>
        <begin position="1"/>
        <end position="34"/>
    </location>
</feature>
<keyword evidence="2" id="KW-0677">Repeat</keyword>
<evidence type="ECO:0000256" key="4">
    <source>
        <dbReference type="SAM" id="Phobius"/>
    </source>
</evidence>
<name>A0A9N8ECU3_9STRA</name>
<keyword evidence="5" id="KW-0675">Receptor</keyword>
<dbReference type="PANTHER" id="PTHR48065">
    <property type="entry name" value="OS10G0469600 PROTEIN"/>
    <property type="match status" value="1"/>
</dbReference>
<evidence type="ECO:0000256" key="1">
    <source>
        <dbReference type="ARBA" id="ARBA00022614"/>
    </source>
</evidence>
<dbReference type="FunFam" id="3.80.10.10:FF:000041">
    <property type="entry name" value="LRR receptor-like serine/threonine-protein kinase ERECTA"/>
    <property type="match status" value="1"/>
</dbReference>
<dbReference type="GO" id="GO:0016301">
    <property type="term" value="F:kinase activity"/>
    <property type="evidence" value="ECO:0007669"/>
    <property type="project" value="UniProtKB-KW"/>
</dbReference>
<accession>A0A9N8ECU3</accession>
<gene>
    <name evidence="5" type="ORF">SEMRO_987_G228210.1</name>
</gene>
<keyword evidence="4" id="KW-1133">Transmembrane helix</keyword>
<protein>
    <submittedName>
        <fullName evidence="5">LRR receptor-like serine threonine-protein kinase</fullName>
    </submittedName>
</protein>
<dbReference type="Gene3D" id="3.80.10.10">
    <property type="entry name" value="Ribonuclease Inhibitor"/>
    <property type="match status" value="3"/>
</dbReference>
<dbReference type="SMART" id="SM00369">
    <property type="entry name" value="LRR_TYP"/>
    <property type="match status" value="2"/>
</dbReference>
<dbReference type="EMBL" id="CAICTM010000985">
    <property type="protein sequence ID" value="CAB9519081.1"/>
    <property type="molecule type" value="Genomic_DNA"/>
</dbReference>
<dbReference type="OrthoDB" id="44077at2759"/>
<evidence type="ECO:0000313" key="5">
    <source>
        <dbReference type="EMBL" id="CAB9519081.1"/>
    </source>
</evidence>
<dbReference type="AlphaFoldDB" id="A0A9N8ECU3"/>
<keyword evidence="5" id="KW-0418">Kinase</keyword>
<keyword evidence="4" id="KW-0472">Membrane</keyword>
<keyword evidence="6" id="KW-1185">Reference proteome</keyword>
<reference evidence="5" key="1">
    <citation type="submission" date="2020-06" db="EMBL/GenBank/DDBJ databases">
        <authorList>
            <consortium name="Plant Systems Biology data submission"/>
        </authorList>
    </citation>
    <scope>NUCLEOTIDE SEQUENCE</scope>
    <source>
        <strain evidence="5">D6</strain>
    </source>
</reference>